<evidence type="ECO:0000313" key="2">
    <source>
        <dbReference type="EMBL" id="MFK4751154.1"/>
    </source>
</evidence>
<accession>A0ABW8NDY0</accession>
<sequence>MSRRKLKPEVGQSLVQANKVGTSLPSKTQGDPFIHKMRMCGDRELAIQVVREHAGTQFDREHIQELTELQMRESALEKEYEALNKPIDEARTRKDGTSRYRKTVSSDQPSLWGQLHTKDKVSIPILIVALLTSLGIGFANAYTAIMGSGDVAFLTNPTLAVLMASVPALVSLALERINQLFDLDSTRRKYTFAVFAATGVVAAGWAVLFAQNYGSASSLSDWGSLVTGKSSFMIASQLLLEIFTASSLGLALDEIVRKYEPDCNADSPEIIKNEMAFEAIFQKQQAILTELSVCRGRIRTIEVSRQFVIEEKLCEFLFLSNYESHLNHLTED</sequence>
<evidence type="ECO:0000313" key="3">
    <source>
        <dbReference type="Proteomes" id="UP001620597"/>
    </source>
</evidence>
<dbReference type="RefSeq" id="WP_416204666.1">
    <property type="nucleotide sequence ID" value="NZ_JBBKTX010000002.1"/>
</dbReference>
<feature type="transmembrane region" description="Helical" evidence="1">
    <location>
        <begin position="230"/>
        <end position="252"/>
    </location>
</feature>
<keyword evidence="3" id="KW-1185">Reference proteome</keyword>
<dbReference type="EMBL" id="JBBKTX010000002">
    <property type="protein sequence ID" value="MFK4751154.1"/>
    <property type="molecule type" value="Genomic_DNA"/>
</dbReference>
<keyword evidence="1" id="KW-0812">Transmembrane</keyword>
<proteinExistence type="predicted"/>
<feature type="transmembrane region" description="Helical" evidence="1">
    <location>
        <begin position="123"/>
        <end position="145"/>
    </location>
</feature>
<comment type="caution">
    <text evidence="2">The sequence shown here is derived from an EMBL/GenBank/DDBJ whole genome shotgun (WGS) entry which is preliminary data.</text>
</comment>
<protein>
    <submittedName>
        <fullName evidence="2">Uncharacterized protein</fullName>
    </submittedName>
</protein>
<dbReference type="Proteomes" id="UP001620597">
    <property type="component" value="Unassembled WGS sequence"/>
</dbReference>
<evidence type="ECO:0000256" key="1">
    <source>
        <dbReference type="SAM" id="Phobius"/>
    </source>
</evidence>
<keyword evidence="1" id="KW-0472">Membrane</keyword>
<keyword evidence="1" id="KW-1133">Transmembrane helix</keyword>
<organism evidence="2 3">
    <name type="scientific">Oceanobacter antarcticus</name>
    <dbReference type="NCBI Taxonomy" id="3133425"/>
    <lineage>
        <taxon>Bacteria</taxon>
        <taxon>Pseudomonadati</taxon>
        <taxon>Pseudomonadota</taxon>
        <taxon>Gammaproteobacteria</taxon>
        <taxon>Oceanospirillales</taxon>
        <taxon>Oceanospirillaceae</taxon>
        <taxon>Oceanobacter</taxon>
    </lineage>
</organism>
<feature type="transmembrane region" description="Helical" evidence="1">
    <location>
        <begin position="151"/>
        <end position="170"/>
    </location>
</feature>
<name>A0ABW8NDY0_9GAMM</name>
<reference evidence="2 3" key="1">
    <citation type="submission" date="2024-03" db="EMBL/GenBank/DDBJ databases">
        <title>High-quality draft genome sequence of Oceanobacter sp. wDCs-4.</title>
        <authorList>
            <person name="Dong C."/>
        </authorList>
    </citation>
    <scope>NUCLEOTIDE SEQUENCE [LARGE SCALE GENOMIC DNA]</scope>
    <source>
        <strain evidence="3">wDCs-4</strain>
    </source>
</reference>
<gene>
    <name evidence="2" type="ORF">WG929_01915</name>
</gene>
<feature type="transmembrane region" description="Helical" evidence="1">
    <location>
        <begin position="190"/>
        <end position="210"/>
    </location>
</feature>